<dbReference type="FunFam" id="1.10.510.10:FF:000058">
    <property type="entry name" value="Receptor-like protein kinase FERONIA"/>
    <property type="match status" value="1"/>
</dbReference>
<dbReference type="CDD" id="cd14066">
    <property type="entry name" value="STKc_IRAK"/>
    <property type="match status" value="1"/>
</dbReference>
<evidence type="ECO:0000256" key="13">
    <source>
        <dbReference type="SAM" id="MobiDB-lite"/>
    </source>
</evidence>
<dbReference type="InterPro" id="IPR024788">
    <property type="entry name" value="Malectin-like_Carb-bd_dom"/>
</dbReference>
<dbReference type="EMBL" id="OZ075126">
    <property type="protein sequence ID" value="CAL4937374.1"/>
    <property type="molecule type" value="Genomic_DNA"/>
</dbReference>
<feature type="binding site" evidence="12">
    <location>
        <position position="551"/>
    </location>
    <ligand>
        <name>ATP</name>
        <dbReference type="ChEBI" id="CHEBI:30616"/>
    </ligand>
</feature>
<keyword evidence="10 14" id="KW-0472">Membrane</keyword>
<dbReference type="InterPro" id="IPR011009">
    <property type="entry name" value="Kinase-like_dom_sf"/>
</dbReference>
<keyword evidence="11" id="KW-0325">Glycoprotein</keyword>
<keyword evidence="9 14" id="KW-1133">Transmembrane helix</keyword>
<feature type="compositionally biased region" description="Polar residues" evidence="13">
    <location>
        <begin position="472"/>
        <end position="482"/>
    </location>
</feature>
<dbReference type="GO" id="GO:0005524">
    <property type="term" value="F:ATP binding"/>
    <property type="evidence" value="ECO:0007669"/>
    <property type="project" value="UniProtKB-UniRule"/>
</dbReference>
<keyword evidence="2" id="KW-0723">Serine/threonine-protein kinase</keyword>
<keyword evidence="3" id="KW-0808">Transferase</keyword>
<dbReference type="SMART" id="SM00220">
    <property type="entry name" value="S_TKc"/>
    <property type="match status" value="1"/>
</dbReference>
<dbReference type="PANTHER" id="PTHR47989">
    <property type="entry name" value="OS01G0750732 PROTEIN"/>
    <property type="match status" value="1"/>
</dbReference>
<evidence type="ECO:0000256" key="7">
    <source>
        <dbReference type="ARBA" id="ARBA00022777"/>
    </source>
</evidence>
<sequence>MAILVILLLATSSLPSAALAASSPAAFSFFLACGASSVVSFPRDNPARSFTPDGDYLVSSHNTQTLTNANSNSAAASPLYSAARASSSPFSYKFAIPGGSDAQAAAFLVLRLHFFPFAASLQSGVSISSARFAVSVGRDDAYTVLSAFTPPSAGVVKEFFIPSAASGGDFRVTFTPDAGSSAAFVNAVELFPAPAELLWNSSVTQVGAAANADMATWQQEALETVYRLNVGGPKVTKENDTLWRTWLPDDPFLYGPAGLSMVNSTDTPIVYAGYTSEVAPDIVYRTQRATNASAGTEFVQPALFNITWTFPAEARSKYLVRLHFCDYELMSSVVGVGIMFNVFIGPDMGTEDLMPTKSPIVAQSNQAFYLDYAATAPATGNLTVSIGKSVKSSADEGGFLNGLEIMRLRPSDGWTAWRASKRRRTVLIATLSAVLGASVLACAALCLVILLRRRRHLRRPAPEADNKDGSTLPWSPYTQDSSGWPMEPSSRSGEGTTTGAMQRVGTQQLHIPLEDLKEATGGFHERNLIGVGGFGNVYRGVLRDGTRVAVKRATRASKQGLPEFQTEIVVLSRIRHRHLVSLIGYCNEQAEMILVYEYMDKGTLRGHLYGFDDGESAPPPLSWKQRLEICIGAARGLHYLHTGYSENIIHRDVKSTNILLGDGYIAKVADFGLSRVGPSFGETHVSTAVKGSFGYLDPEYFKTQQLTDKSDVYSFGVVLFEVLCARPVIDQSLERDQINLAEWAVASQRRGHLDRIADPRIAGQVNENSLRKFAETAERCLADYGQDRPSMGDVLWNLEYCLQLQETHVRRDAFEDSGAVGAQFPEDVVVPRWVPSSTSFLTTGDPDDTALTVSDVNAANSKVFSQLSAGEGR</sequence>
<proteinExistence type="predicted"/>
<gene>
    <name evidence="17" type="ORF">URODEC1_LOCUS30509</name>
</gene>
<evidence type="ECO:0000256" key="2">
    <source>
        <dbReference type="ARBA" id="ARBA00022527"/>
    </source>
</evidence>
<dbReference type="InterPro" id="IPR008271">
    <property type="entry name" value="Ser/Thr_kinase_AS"/>
</dbReference>
<dbReference type="SUPFAM" id="SSF56112">
    <property type="entry name" value="Protein kinase-like (PK-like)"/>
    <property type="match status" value="1"/>
</dbReference>
<feature type="region of interest" description="Disordered" evidence="13">
    <location>
        <begin position="461"/>
        <end position="498"/>
    </location>
</feature>
<keyword evidence="5 15" id="KW-0732">Signal</keyword>
<evidence type="ECO:0000313" key="17">
    <source>
        <dbReference type="EMBL" id="CAL4937374.1"/>
    </source>
</evidence>
<evidence type="ECO:0000256" key="4">
    <source>
        <dbReference type="ARBA" id="ARBA00022692"/>
    </source>
</evidence>
<evidence type="ECO:0000256" key="9">
    <source>
        <dbReference type="ARBA" id="ARBA00022989"/>
    </source>
</evidence>
<feature type="domain" description="Protein kinase" evidence="16">
    <location>
        <begin position="523"/>
        <end position="801"/>
    </location>
</feature>
<evidence type="ECO:0000259" key="16">
    <source>
        <dbReference type="PROSITE" id="PS50011"/>
    </source>
</evidence>
<evidence type="ECO:0000256" key="6">
    <source>
        <dbReference type="ARBA" id="ARBA00022741"/>
    </source>
</evidence>
<dbReference type="InterPro" id="IPR017441">
    <property type="entry name" value="Protein_kinase_ATP_BS"/>
</dbReference>
<dbReference type="InterPro" id="IPR001245">
    <property type="entry name" value="Ser-Thr/Tyr_kinase_cat_dom"/>
</dbReference>
<evidence type="ECO:0000256" key="3">
    <source>
        <dbReference type="ARBA" id="ARBA00022679"/>
    </source>
</evidence>
<evidence type="ECO:0000256" key="15">
    <source>
        <dbReference type="SAM" id="SignalP"/>
    </source>
</evidence>
<keyword evidence="18" id="KW-1185">Reference proteome</keyword>
<dbReference type="PANTHER" id="PTHR47989:SF62">
    <property type="entry name" value="OS05G0423500 PROTEIN"/>
    <property type="match status" value="1"/>
</dbReference>
<evidence type="ECO:0000313" key="18">
    <source>
        <dbReference type="Proteomes" id="UP001497457"/>
    </source>
</evidence>
<evidence type="ECO:0000256" key="1">
    <source>
        <dbReference type="ARBA" id="ARBA00004167"/>
    </source>
</evidence>
<evidence type="ECO:0000256" key="11">
    <source>
        <dbReference type="ARBA" id="ARBA00023180"/>
    </source>
</evidence>
<feature type="signal peptide" evidence="15">
    <location>
        <begin position="1"/>
        <end position="20"/>
    </location>
</feature>
<evidence type="ECO:0000256" key="14">
    <source>
        <dbReference type="SAM" id="Phobius"/>
    </source>
</evidence>
<dbReference type="Pfam" id="PF12819">
    <property type="entry name" value="Malectin_like"/>
    <property type="match status" value="1"/>
</dbReference>
<keyword evidence="4 14" id="KW-0812">Transmembrane</keyword>
<dbReference type="FunFam" id="3.30.200.20:FF:000039">
    <property type="entry name" value="receptor-like protein kinase FERONIA"/>
    <property type="match status" value="1"/>
</dbReference>
<protein>
    <recommendedName>
        <fullName evidence="16">Protein kinase domain-containing protein</fullName>
    </recommendedName>
</protein>
<dbReference type="PROSITE" id="PS00108">
    <property type="entry name" value="PROTEIN_KINASE_ST"/>
    <property type="match status" value="1"/>
</dbReference>
<dbReference type="Proteomes" id="UP001497457">
    <property type="component" value="Chromosome 16b"/>
</dbReference>
<reference evidence="17" key="1">
    <citation type="submission" date="2024-10" db="EMBL/GenBank/DDBJ databases">
        <authorList>
            <person name="Ryan C."/>
        </authorList>
    </citation>
    <scope>NUCLEOTIDE SEQUENCE [LARGE SCALE GENOMIC DNA]</scope>
</reference>
<name>A0ABC8Y2W7_9POAL</name>
<dbReference type="FunFam" id="2.60.120.430:FF:000013">
    <property type="entry name" value="Putative receptor-like protein kinase"/>
    <property type="match status" value="1"/>
</dbReference>
<comment type="subcellular location">
    <subcellularLocation>
        <location evidence="1">Membrane</location>
        <topology evidence="1">Single-pass membrane protein</topology>
    </subcellularLocation>
</comment>
<dbReference type="Pfam" id="PF07714">
    <property type="entry name" value="PK_Tyr_Ser-Thr"/>
    <property type="match status" value="1"/>
</dbReference>
<evidence type="ECO:0000256" key="10">
    <source>
        <dbReference type="ARBA" id="ARBA00023136"/>
    </source>
</evidence>
<organism evidence="17 18">
    <name type="scientific">Urochloa decumbens</name>
    <dbReference type="NCBI Taxonomy" id="240449"/>
    <lineage>
        <taxon>Eukaryota</taxon>
        <taxon>Viridiplantae</taxon>
        <taxon>Streptophyta</taxon>
        <taxon>Embryophyta</taxon>
        <taxon>Tracheophyta</taxon>
        <taxon>Spermatophyta</taxon>
        <taxon>Magnoliopsida</taxon>
        <taxon>Liliopsida</taxon>
        <taxon>Poales</taxon>
        <taxon>Poaceae</taxon>
        <taxon>PACMAD clade</taxon>
        <taxon>Panicoideae</taxon>
        <taxon>Panicodae</taxon>
        <taxon>Paniceae</taxon>
        <taxon>Melinidinae</taxon>
        <taxon>Urochloa</taxon>
    </lineage>
</organism>
<dbReference type="GO" id="GO:0016020">
    <property type="term" value="C:membrane"/>
    <property type="evidence" value="ECO:0007669"/>
    <property type="project" value="UniProtKB-SubCell"/>
</dbReference>
<dbReference type="PROSITE" id="PS00107">
    <property type="entry name" value="PROTEIN_KINASE_ATP"/>
    <property type="match status" value="1"/>
</dbReference>
<dbReference type="InterPro" id="IPR000719">
    <property type="entry name" value="Prot_kinase_dom"/>
</dbReference>
<evidence type="ECO:0000256" key="5">
    <source>
        <dbReference type="ARBA" id="ARBA00022729"/>
    </source>
</evidence>
<dbReference type="AlphaFoldDB" id="A0ABC8Y2W7"/>
<feature type="transmembrane region" description="Helical" evidence="14">
    <location>
        <begin position="426"/>
        <end position="451"/>
    </location>
</feature>
<feature type="compositionally biased region" description="Polar residues" evidence="13">
    <location>
        <begin position="489"/>
        <end position="498"/>
    </location>
</feature>
<dbReference type="PROSITE" id="PS50011">
    <property type="entry name" value="PROTEIN_KINASE_DOM"/>
    <property type="match status" value="1"/>
</dbReference>
<dbReference type="Gene3D" id="1.10.510.10">
    <property type="entry name" value="Transferase(Phosphotransferase) domain 1"/>
    <property type="match status" value="1"/>
</dbReference>
<keyword evidence="8 12" id="KW-0067">ATP-binding</keyword>
<evidence type="ECO:0000256" key="8">
    <source>
        <dbReference type="ARBA" id="ARBA00022840"/>
    </source>
</evidence>
<accession>A0ABC8Y2W7</accession>
<evidence type="ECO:0000256" key="12">
    <source>
        <dbReference type="PROSITE-ProRule" id="PRU10141"/>
    </source>
</evidence>
<dbReference type="Gene3D" id="3.30.200.20">
    <property type="entry name" value="Phosphorylase Kinase, domain 1"/>
    <property type="match status" value="1"/>
</dbReference>
<keyword evidence="6 12" id="KW-0547">Nucleotide-binding</keyword>
<dbReference type="GO" id="GO:0004674">
    <property type="term" value="F:protein serine/threonine kinase activity"/>
    <property type="evidence" value="ECO:0007669"/>
    <property type="project" value="UniProtKB-KW"/>
</dbReference>
<feature type="chain" id="PRO_5044886472" description="Protein kinase domain-containing protein" evidence="15">
    <location>
        <begin position="21"/>
        <end position="873"/>
    </location>
</feature>
<dbReference type="Gene3D" id="2.60.120.430">
    <property type="entry name" value="Galactose-binding lectin"/>
    <property type="match status" value="2"/>
</dbReference>
<keyword evidence="7" id="KW-0418">Kinase</keyword>